<dbReference type="InterPro" id="IPR043128">
    <property type="entry name" value="Rev_trsase/Diguanyl_cyclase"/>
</dbReference>
<dbReference type="SMART" id="SM00267">
    <property type="entry name" value="GGDEF"/>
    <property type="match status" value="1"/>
</dbReference>
<dbReference type="PROSITE" id="PS50887">
    <property type="entry name" value="GGDEF"/>
    <property type="match status" value="1"/>
</dbReference>
<dbReference type="InterPro" id="IPR035965">
    <property type="entry name" value="PAS-like_dom_sf"/>
</dbReference>
<dbReference type="GO" id="GO:0052621">
    <property type="term" value="F:diguanylate cyclase activity"/>
    <property type="evidence" value="ECO:0007669"/>
    <property type="project" value="UniProtKB-EC"/>
</dbReference>
<evidence type="ECO:0000259" key="3">
    <source>
        <dbReference type="PROSITE" id="PS50887"/>
    </source>
</evidence>
<dbReference type="AlphaFoldDB" id="A0AAE4FU47"/>
<dbReference type="CDD" id="cd00130">
    <property type="entry name" value="PAS"/>
    <property type="match status" value="3"/>
</dbReference>
<dbReference type="PROSITE" id="PS50113">
    <property type="entry name" value="PAC"/>
    <property type="match status" value="2"/>
</dbReference>
<dbReference type="NCBIfam" id="TIGR00229">
    <property type="entry name" value="sensory_box"/>
    <property type="match status" value="3"/>
</dbReference>
<dbReference type="EMBL" id="JAVMIP010000014">
    <property type="protein sequence ID" value="MDS3861622.1"/>
    <property type="molecule type" value="Genomic_DNA"/>
</dbReference>
<dbReference type="GO" id="GO:1902201">
    <property type="term" value="P:negative regulation of bacterial-type flagellum-dependent cell motility"/>
    <property type="evidence" value="ECO:0007669"/>
    <property type="project" value="TreeGrafter"/>
</dbReference>
<feature type="domain" description="PAC" evidence="2">
    <location>
        <begin position="329"/>
        <end position="381"/>
    </location>
</feature>
<dbReference type="Proteomes" id="UP001268256">
    <property type="component" value="Unassembled WGS sequence"/>
</dbReference>
<dbReference type="InterPro" id="IPR013655">
    <property type="entry name" value="PAS_fold_3"/>
</dbReference>
<dbReference type="Gene3D" id="3.30.450.40">
    <property type="match status" value="1"/>
</dbReference>
<dbReference type="SMART" id="SM00091">
    <property type="entry name" value="PAS"/>
    <property type="match status" value="4"/>
</dbReference>
<dbReference type="InterPro" id="IPR000700">
    <property type="entry name" value="PAS-assoc_C"/>
</dbReference>
<dbReference type="CDD" id="cd01949">
    <property type="entry name" value="GGDEF"/>
    <property type="match status" value="1"/>
</dbReference>
<gene>
    <name evidence="4" type="ORF">RIF25_12480</name>
</gene>
<dbReference type="InterPro" id="IPR003018">
    <property type="entry name" value="GAF"/>
</dbReference>
<dbReference type="GO" id="GO:0043709">
    <property type="term" value="P:cell adhesion involved in single-species biofilm formation"/>
    <property type="evidence" value="ECO:0007669"/>
    <property type="project" value="TreeGrafter"/>
</dbReference>
<dbReference type="InterPro" id="IPR029016">
    <property type="entry name" value="GAF-like_dom_sf"/>
</dbReference>
<evidence type="ECO:0000313" key="4">
    <source>
        <dbReference type="EMBL" id="MDS3861622.1"/>
    </source>
</evidence>
<dbReference type="GO" id="GO:0005886">
    <property type="term" value="C:plasma membrane"/>
    <property type="evidence" value="ECO:0007669"/>
    <property type="project" value="TreeGrafter"/>
</dbReference>
<dbReference type="GO" id="GO:0006355">
    <property type="term" value="P:regulation of DNA-templated transcription"/>
    <property type="evidence" value="ECO:0007669"/>
    <property type="project" value="InterPro"/>
</dbReference>
<protein>
    <submittedName>
        <fullName evidence="4">Diguanylate cyclase</fullName>
        <ecNumber evidence="4">2.7.7.65</ecNumber>
    </submittedName>
</protein>
<dbReference type="NCBIfam" id="TIGR00254">
    <property type="entry name" value="GGDEF"/>
    <property type="match status" value="1"/>
</dbReference>
<proteinExistence type="predicted"/>
<feature type="domain" description="PAS" evidence="1">
    <location>
        <begin position="251"/>
        <end position="326"/>
    </location>
</feature>
<dbReference type="Gene3D" id="3.30.450.20">
    <property type="entry name" value="PAS domain"/>
    <property type="match status" value="4"/>
</dbReference>
<dbReference type="EC" id="2.7.7.65" evidence="4"/>
<evidence type="ECO:0000259" key="1">
    <source>
        <dbReference type="PROSITE" id="PS50112"/>
    </source>
</evidence>
<dbReference type="SMART" id="SM00065">
    <property type="entry name" value="GAF"/>
    <property type="match status" value="1"/>
</dbReference>
<dbReference type="InterPro" id="IPR000014">
    <property type="entry name" value="PAS"/>
</dbReference>
<keyword evidence="5" id="KW-1185">Reference proteome</keyword>
<evidence type="ECO:0000313" key="5">
    <source>
        <dbReference type="Proteomes" id="UP001268256"/>
    </source>
</evidence>
<feature type="domain" description="GGDEF" evidence="3">
    <location>
        <begin position="725"/>
        <end position="862"/>
    </location>
</feature>
<name>A0AAE4FU47_9CYAN</name>
<keyword evidence="4" id="KW-0548">Nucleotidyltransferase</keyword>
<dbReference type="Pfam" id="PF08447">
    <property type="entry name" value="PAS_3"/>
    <property type="match status" value="2"/>
</dbReference>
<dbReference type="InterPro" id="IPR050469">
    <property type="entry name" value="Diguanylate_Cyclase"/>
</dbReference>
<dbReference type="SUPFAM" id="SSF55781">
    <property type="entry name" value="GAF domain-like"/>
    <property type="match status" value="1"/>
</dbReference>
<dbReference type="FunFam" id="3.30.70.270:FF:000001">
    <property type="entry name" value="Diguanylate cyclase domain protein"/>
    <property type="match status" value="1"/>
</dbReference>
<sequence length="863" mass="97886">MINTMMFEEFPIPLVVVDSQGEIVAFSAAMNQVWDYSETSLLNQNLWHLLPQTWQAHLQPAYKAAIITNQTGYAQIFDAPHQRWWQVGFVPKANRSIWLIFWDLTTQQEELIWHQAQLTELRRWYDRLQTIAEISQQVFWEWHIQDDTTLWVGNTVSLFGYTLDTMPQSGQAWLDLIHPDDVTAVQAGWESSQNSGVPYCCEYRVRCQDEHYAWVRDCSQYFHSESGEFRLLGAVADISSRKDAEAAIASNELRFKNLVANLPGHVFRCANDPDWTIQYLSDNIEQTVGYPAVDFINNCRRTFASIIHPDDQQYVYDTIQEIFQRQNHYGVEYRVIRADGQVRWFYESGQAIHNAAGEAQYIDGISIDITVQKQAELELAQSESRFRQLVEDVAVGIIVHNPQGEIILANERAANILGLSLDQLLGKSAQDLDWYVVNETGERLTAAQFPSARATAQLIPIRDVVLGVNRPSQDLIWLQVTAEPHFNASQQLEQVVITLSDITQRKQVEDALRYQSQREQTLNRLIKAIRNSLNLAEIFQTTVDEIGHLLNVDRVAIVQYQPELGQWDHIIEYLRESSLPPSQGLIIPDAQNPIATSLKQGQTVQIHQAETKPNLGEFNRELATSFPGNWLMVPLQVEAHTWGSLTLQQRHPDQAWHPSEVSLLEVIADQLAVAIRQAELYQSLQAANQELSRLAITDDLTQIANRRHFDECLAREWNRLLREQAPLSLVFCDVDDFKAYNDFYGHQAGDECLYLVAQALGTKARRAVDLVARYGGEEFAIILPHTDGAGASRVVENIQASLKALEIPHGASRVSPVVTVSFGISTGRPTPEGSPVHLLEAADQALYQAKAEGRNTYRIIHVP</sequence>
<dbReference type="SMART" id="SM00086">
    <property type="entry name" value="PAC"/>
    <property type="match status" value="3"/>
</dbReference>
<reference evidence="5" key="1">
    <citation type="submission" date="2023-07" db="EMBL/GenBank/DDBJ databases">
        <authorList>
            <person name="Luz R."/>
            <person name="Cordeiro R."/>
            <person name="Fonseca A."/>
            <person name="Goncalves V."/>
        </authorList>
    </citation>
    <scope>NUCLEOTIDE SEQUENCE [LARGE SCALE GENOMIC DNA]</scope>
    <source>
        <strain evidence="5">BACA0444</strain>
    </source>
</reference>
<dbReference type="InterPro" id="IPR029787">
    <property type="entry name" value="Nucleotide_cyclase"/>
</dbReference>
<dbReference type="Pfam" id="PF00989">
    <property type="entry name" value="PAS"/>
    <property type="match status" value="1"/>
</dbReference>
<dbReference type="SUPFAM" id="SSF55785">
    <property type="entry name" value="PYP-like sensor domain (PAS domain)"/>
    <property type="match status" value="4"/>
</dbReference>
<dbReference type="PROSITE" id="PS50112">
    <property type="entry name" value="PAS"/>
    <property type="match status" value="2"/>
</dbReference>
<dbReference type="InterPro" id="IPR013767">
    <property type="entry name" value="PAS_fold"/>
</dbReference>
<organism evidence="4 5">
    <name type="scientific">Pseudocalidococcus azoricus BACA0444</name>
    <dbReference type="NCBI Taxonomy" id="2918990"/>
    <lineage>
        <taxon>Bacteria</taxon>
        <taxon>Bacillati</taxon>
        <taxon>Cyanobacteriota</taxon>
        <taxon>Cyanophyceae</taxon>
        <taxon>Acaryochloridales</taxon>
        <taxon>Thermosynechococcaceae</taxon>
        <taxon>Pseudocalidococcus</taxon>
        <taxon>Pseudocalidococcus azoricus</taxon>
    </lineage>
</organism>
<comment type="caution">
    <text evidence="4">The sequence shown here is derived from an EMBL/GenBank/DDBJ whole genome shotgun (WGS) entry which is preliminary data.</text>
</comment>
<dbReference type="SUPFAM" id="SSF55073">
    <property type="entry name" value="Nucleotide cyclase"/>
    <property type="match status" value="1"/>
</dbReference>
<dbReference type="Gene3D" id="3.30.70.270">
    <property type="match status" value="1"/>
</dbReference>
<evidence type="ECO:0000259" key="2">
    <source>
        <dbReference type="PROSITE" id="PS50113"/>
    </source>
</evidence>
<dbReference type="Pfam" id="PF00990">
    <property type="entry name" value="GGDEF"/>
    <property type="match status" value="1"/>
</dbReference>
<feature type="domain" description="PAS" evidence="1">
    <location>
        <begin position="382"/>
        <end position="428"/>
    </location>
</feature>
<dbReference type="Pfam" id="PF01590">
    <property type="entry name" value="GAF"/>
    <property type="match status" value="1"/>
</dbReference>
<dbReference type="PANTHER" id="PTHR45138">
    <property type="entry name" value="REGULATORY COMPONENTS OF SENSORY TRANSDUCTION SYSTEM"/>
    <property type="match status" value="1"/>
</dbReference>
<dbReference type="InterPro" id="IPR001610">
    <property type="entry name" value="PAC"/>
</dbReference>
<accession>A0AAE4FU47</accession>
<feature type="domain" description="PAC" evidence="2">
    <location>
        <begin position="462"/>
        <end position="514"/>
    </location>
</feature>
<dbReference type="InterPro" id="IPR000160">
    <property type="entry name" value="GGDEF_dom"/>
</dbReference>
<dbReference type="PANTHER" id="PTHR45138:SF9">
    <property type="entry name" value="DIGUANYLATE CYCLASE DGCM-RELATED"/>
    <property type="match status" value="1"/>
</dbReference>
<keyword evidence="4" id="KW-0808">Transferase</keyword>